<name>A0A183DI15_9BILA</name>
<reference evidence="2 3" key="2">
    <citation type="submission" date="2018-11" db="EMBL/GenBank/DDBJ databases">
        <authorList>
            <consortium name="Pathogen Informatics"/>
        </authorList>
    </citation>
    <scope>NUCLEOTIDE SEQUENCE [LARGE SCALE GENOMIC DNA]</scope>
</reference>
<dbReference type="Proteomes" id="UP000271098">
    <property type="component" value="Unassembled WGS sequence"/>
</dbReference>
<accession>A0A183DI15</accession>
<evidence type="ECO:0000313" key="2">
    <source>
        <dbReference type="EMBL" id="VDK62042.1"/>
    </source>
</evidence>
<sequence>MYGFVHYEVSVALNLDIDDLLVGLIAEIRESVKPNRPSFLDNVEASDESVSAEAEEEPSDFKAAIRRYSKRKREQMGGAVE</sequence>
<proteinExistence type="predicted"/>
<evidence type="ECO:0000313" key="4">
    <source>
        <dbReference type="WBParaSite" id="GPUH_0000836501-mRNA-1"/>
    </source>
</evidence>
<gene>
    <name evidence="2" type="ORF">GPUH_LOCUS8354</name>
</gene>
<organism evidence="4">
    <name type="scientific">Gongylonema pulchrum</name>
    <dbReference type="NCBI Taxonomy" id="637853"/>
    <lineage>
        <taxon>Eukaryota</taxon>
        <taxon>Metazoa</taxon>
        <taxon>Ecdysozoa</taxon>
        <taxon>Nematoda</taxon>
        <taxon>Chromadorea</taxon>
        <taxon>Rhabditida</taxon>
        <taxon>Spirurina</taxon>
        <taxon>Spiruromorpha</taxon>
        <taxon>Spiruroidea</taxon>
        <taxon>Gongylonematidae</taxon>
        <taxon>Gongylonema</taxon>
    </lineage>
</organism>
<keyword evidence="3" id="KW-1185">Reference proteome</keyword>
<dbReference type="OrthoDB" id="5239715at2759"/>
<protein>
    <submittedName>
        <fullName evidence="4">Phage protein</fullName>
    </submittedName>
</protein>
<dbReference type="WBParaSite" id="GPUH_0000836501-mRNA-1">
    <property type="protein sequence ID" value="GPUH_0000836501-mRNA-1"/>
    <property type="gene ID" value="GPUH_0000836501"/>
</dbReference>
<evidence type="ECO:0000256" key="1">
    <source>
        <dbReference type="SAM" id="MobiDB-lite"/>
    </source>
</evidence>
<dbReference type="AlphaFoldDB" id="A0A183DI15"/>
<reference evidence="4" key="1">
    <citation type="submission" date="2016-06" db="UniProtKB">
        <authorList>
            <consortium name="WormBaseParasite"/>
        </authorList>
    </citation>
    <scope>IDENTIFICATION</scope>
</reference>
<feature type="region of interest" description="Disordered" evidence="1">
    <location>
        <begin position="37"/>
        <end position="60"/>
    </location>
</feature>
<dbReference type="EMBL" id="UYRT01024125">
    <property type="protein sequence ID" value="VDK62042.1"/>
    <property type="molecule type" value="Genomic_DNA"/>
</dbReference>
<evidence type="ECO:0000313" key="3">
    <source>
        <dbReference type="Proteomes" id="UP000271098"/>
    </source>
</evidence>